<evidence type="ECO:0000256" key="1">
    <source>
        <dbReference type="PROSITE-ProRule" id="PRU00176"/>
    </source>
</evidence>
<protein>
    <recommendedName>
        <fullName evidence="3">RRM domain-containing protein</fullName>
    </recommendedName>
</protein>
<dbReference type="EMBL" id="KL367500">
    <property type="protein sequence ID" value="KFD68852.1"/>
    <property type="molecule type" value="Genomic_DNA"/>
</dbReference>
<feature type="compositionally biased region" description="Basic and acidic residues" evidence="2">
    <location>
        <begin position="436"/>
        <end position="445"/>
    </location>
</feature>
<dbReference type="GO" id="GO:0003723">
    <property type="term" value="F:RNA binding"/>
    <property type="evidence" value="ECO:0007669"/>
    <property type="project" value="UniProtKB-UniRule"/>
</dbReference>
<evidence type="ECO:0000256" key="2">
    <source>
        <dbReference type="SAM" id="MobiDB-lite"/>
    </source>
</evidence>
<dbReference type="PANTHER" id="PTHR32343:SF22">
    <property type="entry name" value="LD29830P"/>
    <property type="match status" value="1"/>
</dbReference>
<accession>A0A085LVS5</accession>
<evidence type="ECO:0000259" key="3">
    <source>
        <dbReference type="PROSITE" id="PS50102"/>
    </source>
</evidence>
<sequence length="571" mass="64634">MPFEVSSAATMGEEGTTVVQISNISPSSSRDQLYHMFSYFGRIQEFKIYPSDANPISAFSQSKICYIRYERPHSVATAQHMTNTVFVDRALVCVPIPEGEIPPEDTALKLGGPSLPGQRQLPPGVNSSIKTIGKRQVTITHDPKLSAFGLPLYPPLPAQMDESKIEEIRRTIYVSGIPKESDPKDVMQFLSKNIGEVMYLRMAGPEDLPCRFAYVEFSSQHSIPIALQKSGLEYNGAALQFHHSTVAVIKPQTKLLDSDDKDGQDGQLDSKRGSSKERSSHRSRSHRHRCHEHRRSRSKSRRHRSRSSRHSHRSRHRSSGRRKRSRTRSRQRRKSGSRSSRRSESREKSSRLSSKNRKDSAASDKRSQRSREEKESPRGDKEKNASKESPSEVDYMLRPEGERREPLSEKASDYPELATTNDTDDVMFGPASPKRILTDSSRDMVEQAATVEMESVEPIASNDRGESSDFKEPRLNSPSSLTRVPSEKLGKDNGANEEDSAFSQSRRKRSCTPSSSHGKRDNRDDDRKSSRKERKKSDRRKEKKSKRSKHKHRKRNDSDASRSSGSHQSSD</sequence>
<dbReference type="PROSITE" id="PS50102">
    <property type="entry name" value="RRM"/>
    <property type="match status" value="1"/>
</dbReference>
<feature type="compositionally biased region" description="Basic and acidic residues" evidence="2">
    <location>
        <begin position="518"/>
        <end position="528"/>
    </location>
</feature>
<dbReference type="GO" id="GO:0005654">
    <property type="term" value="C:nucleoplasm"/>
    <property type="evidence" value="ECO:0007669"/>
    <property type="project" value="TreeGrafter"/>
</dbReference>
<evidence type="ECO:0000313" key="5">
    <source>
        <dbReference type="EMBL" id="KFD68852.1"/>
    </source>
</evidence>
<keyword evidence="6" id="KW-1185">Reference proteome</keyword>
<gene>
    <name evidence="4" type="ORF">M513_10013</name>
    <name evidence="5" type="ORF">M514_10013</name>
</gene>
<dbReference type="InterPro" id="IPR000504">
    <property type="entry name" value="RRM_dom"/>
</dbReference>
<evidence type="ECO:0000313" key="6">
    <source>
        <dbReference type="Proteomes" id="UP000030764"/>
    </source>
</evidence>
<reference evidence="4 6" key="1">
    <citation type="journal article" date="2014" name="Nat. Genet.">
        <title>Genome and transcriptome of the porcine whipworm Trichuris suis.</title>
        <authorList>
            <person name="Jex A.R."/>
            <person name="Nejsum P."/>
            <person name="Schwarz E.M."/>
            <person name="Hu L."/>
            <person name="Young N.D."/>
            <person name="Hall R.S."/>
            <person name="Korhonen P.K."/>
            <person name="Liao S."/>
            <person name="Thamsborg S."/>
            <person name="Xia J."/>
            <person name="Xu P."/>
            <person name="Wang S."/>
            <person name="Scheerlinck J.P."/>
            <person name="Hofmann A."/>
            <person name="Sternberg P.W."/>
            <person name="Wang J."/>
            <person name="Gasser R.B."/>
        </authorList>
    </citation>
    <scope>NUCLEOTIDE SEQUENCE [LARGE SCALE GENOMIC DNA]</scope>
    <source>
        <strain evidence="5">DCEP-RM93F</strain>
        <strain evidence="4">DCEP-RM93M</strain>
    </source>
</reference>
<dbReference type="Proteomes" id="UP000030758">
    <property type="component" value="Unassembled WGS sequence"/>
</dbReference>
<feature type="compositionally biased region" description="Polar residues" evidence="2">
    <location>
        <begin position="561"/>
        <end position="571"/>
    </location>
</feature>
<dbReference type="InterPro" id="IPR035979">
    <property type="entry name" value="RBD_domain_sf"/>
</dbReference>
<dbReference type="InterPro" id="IPR012677">
    <property type="entry name" value="Nucleotide-bd_a/b_plait_sf"/>
</dbReference>
<name>A0A085LVS5_9BILA</name>
<dbReference type="SMART" id="SM00360">
    <property type="entry name" value="RRM"/>
    <property type="match status" value="2"/>
</dbReference>
<feature type="compositionally biased region" description="Basic and acidic residues" evidence="2">
    <location>
        <begin position="463"/>
        <end position="474"/>
    </location>
</feature>
<dbReference type="PANTHER" id="PTHR32343">
    <property type="entry name" value="SERINE/ARGININE-RICH SPLICING FACTOR"/>
    <property type="match status" value="1"/>
</dbReference>
<dbReference type="EMBL" id="KL363278">
    <property type="protein sequence ID" value="KFD49071.1"/>
    <property type="molecule type" value="Genomic_DNA"/>
</dbReference>
<organism evidence="4 6">
    <name type="scientific">Trichuris suis</name>
    <name type="common">pig whipworm</name>
    <dbReference type="NCBI Taxonomy" id="68888"/>
    <lineage>
        <taxon>Eukaryota</taxon>
        <taxon>Metazoa</taxon>
        <taxon>Ecdysozoa</taxon>
        <taxon>Nematoda</taxon>
        <taxon>Enoplea</taxon>
        <taxon>Dorylaimia</taxon>
        <taxon>Trichinellida</taxon>
        <taxon>Trichuridae</taxon>
        <taxon>Trichuris</taxon>
    </lineage>
</organism>
<keyword evidence="1" id="KW-0694">RNA-binding</keyword>
<proteinExistence type="predicted"/>
<dbReference type="AlphaFoldDB" id="A0A085LVS5"/>
<feature type="compositionally biased region" description="Basic residues" evidence="2">
    <location>
        <begin position="281"/>
        <end position="340"/>
    </location>
</feature>
<dbReference type="Gene3D" id="3.30.70.330">
    <property type="match status" value="2"/>
</dbReference>
<dbReference type="Proteomes" id="UP000030764">
    <property type="component" value="Unassembled WGS sequence"/>
</dbReference>
<feature type="compositionally biased region" description="Basic and acidic residues" evidence="2">
    <location>
        <begin position="341"/>
        <end position="413"/>
    </location>
</feature>
<feature type="domain" description="RRM" evidence="3">
    <location>
        <begin position="170"/>
        <end position="253"/>
    </location>
</feature>
<evidence type="ECO:0000313" key="4">
    <source>
        <dbReference type="EMBL" id="KFD49071.1"/>
    </source>
</evidence>
<dbReference type="CDD" id="cd12259">
    <property type="entry name" value="RRM_SRSF11_SREK1"/>
    <property type="match status" value="1"/>
</dbReference>
<feature type="compositionally biased region" description="Basic and acidic residues" evidence="2">
    <location>
        <begin position="256"/>
        <end position="280"/>
    </location>
</feature>
<dbReference type="SUPFAM" id="SSF54928">
    <property type="entry name" value="RNA-binding domain, RBD"/>
    <property type="match status" value="2"/>
</dbReference>
<feature type="compositionally biased region" description="Basic residues" evidence="2">
    <location>
        <begin position="541"/>
        <end position="555"/>
    </location>
</feature>
<feature type="region of interest" description="Disordered" evidence="2">
    <location>
        <begin position="256"/>
        <end position="571"/>
    </location>
</feature>